<evidence type="ECO:0000313" key="2">
    <source>
        <dbReference type="EMBL" id="UZJ23556.1"/>
    </source>
</evidence>
<keyword evidence="2" id="KW-0378">Hydrolase</keyword>
<sequence length="249" mass="26329">MALLAGAEPFVAEGTPDAPGVLLCHGFTGTPQSMRPWGEHLAAEGFAVRCPRLPGHGTRWQEMNTTRWPDWYATLEAELDVLVARGRPVLVFGLSMGGTLALRLAQQRPEVAGLVLVNPSLRTERRDAPLLPLLSRLVGSVAGVAGDIAAPGVTEVGYDRTPLKAAASLLELCGVVRADLGTVRVPVLLYRSRVDHVVDPSSALALHAGLGTADLTEVVLENSFHVATLDVDAPLIFTGSVELARRVAG</sequence>
<proteinExistence type="predicted"/>
<dbReference type="InterPro" id="IPR012354">
    <property type="entry name" value="Esterase_lipase"/>
</dbReference>
<dbReference type="InterPro" id="IPR029058">
    <property type="entry name" value="AB_hydrolase_fold"/>
</dbReference>
<name>A0ABY6NWS3_9NOCA</name>
<organism evidence="2 3">
    <name type="scientific">Rhodococcus antarcticus</name>
    <dbReference type="NCBI Taxonomy" id="2987751"/>
    <lineage>
        <taxon>Bacteria</taxon>
        <taxon>Bacillati</taxon>
        <taxon>Actinomycetota</taxon>
        <taxon>Actinomycetes</taxon>
        <taxon>Mycobacteriales</taxon>
        <taxon>Nocardiaceae</taxon>
        <taxon>Rhodococcus</taxon>
    </lineage>
</organism>
<dbReference type="EMBL" id="CP110615">
    <property type="protein sequence ID" value="UZJ23556.1"/>
    <property type="molecule type" value="Genomic_DNA"/>
</dbReference>
<reference evidence="2" key="1">
    <citation type="submission" date="2022-10" db="EMBL/GenBank/DDBJ databases">
        <title>Rhodococcus sp.75.</title>
        <authorList>
            <person name="Sun M."/>
        </authorList>
    </citation>
    <scope>NUCLEOTIDE SEQUENCE</scope>
    <source>
        <strain evidence="2">75</strain>
    </source>
</reference>
<protein>
    <submittedName>
        <fullName evidence="2">Alpha/beta fold hydrolase</fullName>
    </submittedName>
</protein>
<dbReference type="PANTHER" id="PTHR11614">
    <property type="entry name" value="PHOSPHOLIPASE-RELATED"/>
    <property type="match status" value="1"/>
</dbReference>
<dbReference type="PIRSF" id="PIRSF017388">
    <property type="entry name" value="Esterase_lipase"/>
    <property type="match status" value="1"/>
</dbReference>
<dbReference type="SUPFAM" id="SSF53474">
    <property type="entry name" value="alpha/beta-Hydrolases"/>
    <property type="match status" value="1"/>
</dbReference>
<dbReference type="InterPro" id="IPR051044">
    <property type="entry name" value="MAG_DAG_Lipase"/>
</dbReference>
<dbReference type="Proteomes" id="UP001164965">
    <property type="component" value="Chromosome"/>
</dbReference>
<keyword evidence="3" id="KW-1185">Reference proteome</keyword>
<evidence type="ECO:0000313" key="3">
    <source>
        <dbReference type="Proteomes" id="UP001164965"/>
    </source>
</evidence>
<accession>A0ABY6NWS3</accession>
<dbReference type="Gene3D" id="3.40.50.1820">
    <property type="entry name" value="alpha/beta hydrolase"/>
    <property type="match status" value="1"/>
</dbReference>
<dbReference type="RefSeq" id="WP_265381663.1">
    <property type="nucleotide sequence ID" value="NZ_CP110615.1"/>
</dbReference>
<dbReference type="InterPro" id="IPR022742">
    <property type="entry name" value="Hydrolase_4"/>
</dbReference>
<dbReference type="Pfam" id="PF12146">
    <property type="entry name" value="Hydrolase_4"/>
    <property type="match status" value="1"/>
</dbReference>
<feature type="domain" description="Serine aminopeptidase S33" evidence="1">
    <location>
        <begin position="21"/>
        <end position="141"/>
    </location>
</feature>
<evidence type="ECO:0000259" key="1">
    <source>
        <dbReference type="Pfam" id="PF12146"/>
    </source>
</evidence>
<dbReference type="GO" id="GO:0016787">
    <property type="term" value="F:hydrolase activity"/>
    <property type="evidence" value="ECO:0007669"/>
    <property type="project" value="UniProtKB-KW"/>
</dbReference>
<gene>
    <name evidence="2" type="ORF">RHODO2019_09995</name>
</gene>